<organism evidence="1 2">
    <name type="scientific">Daphnia magna</name>
    <dbReference type="NCBI Taxonomy" id="35525"/>
    <lineage>
        <taxon>Eukaryota</taxon>
        <taxon>Metazoa</taxon>
        <taxon>Ecdysozoa</taxon>
        <taxon>Arthropoda</taxon>
        <taxon>Crustacea</taxon>
        <taxon>Branchiopoda</taxon>
        <taxon>Diplostraca</taxon>
        <taxon>Cladocera</taxon>
        <taxon>Anomopoda</taxon>
        <taxon>Daphniidae</taxon>
        <taxon>Daphnia</taxon>
    </lineage>
</organism>
<dbReference type="Proteomes" id="UP001234178">
    <property type="component" value="Unassembled WGS sequence"/>
</dbReference>
<evidence type="ECO:0000313" key="1">
    <source>
        <dbReference type="EMBL" id="KAK4006954.1"/>
    </source>
</evidence>
<reference evidence="1 2" key="1">
    <citation type="journal article" date="2023" name="Nucleic Acids Res.">
        <title>The hologenome of Daphnia magna reveals possible DNA methylation and microbiome-mediated evolution of the host genome.</title>
        <authorList>
            <person name="Chaturvedi A."/>
            <person name="Li X."/>
            <person name="Dhandapani V."/>
            <person name="Marshall H."/>
            <person name="Kissane S."/>
            <person name="Cuenca-Cambronero M."/>
            <person name="Asole G."/>
            <person name="Calvet F."/>
            <person name="Ruiz-Romero M."/>
            <person name="Marangio P."/>
            <person name="Guigo R."/>
            <person name="Rago D."/>
            <person name="Mirbahai L."/>
            <person name="Eastwood N."/>
            <person name="Colbourne J.K."/>
            <person name="Zhou J."/>
            <person name="Mallon E."/>
            <person name="Orsini L."/>
        </authorList>
    </citation>
    <scope>NUCLEOTIDE SEQUENCE [LARGE SCALE GENOMIC DNA]</scope>
    <source>
        <strain evidence="1">LRV0_1</strain>
    </source>
</reference>
<evidence type="ECO:0000313" key="2">
    <source>
        <dbReference type="Proteomes" id="UP001234178"/>
    </source>
</evidence>
<name>A0ABQ9Z298_9CRUS</name>
<comment type="caution">
    <text evidence="1">The sequence shown here is derived from an EMBL/GenBank/DDBJ whole genome shotgun (WGS) entry which is preliminary data.</text>
</comment>
<accession>A0ABQ9Z298</accession>
<dbReference type="EMBL" id="JAOYFB010000002">
    <property type="protein sequence ID" value="KAK4006954.1"/>
    <property type="molecule type" value="Genomic_DNA"/>
</dbReference>
<sequence>MLVVYERYLSKTIIGKKKKSSIHPPTPLKDLFTTKAEMIHPLIEQRCDLANESSQIISARRRYGDMCSGRGGVSVTYTAAFTGSIVGGKGLLNFVYVGSGSCPFSSNPHHHFFLY</sequence>
<keyword evidence="2" id="KW-1185">Reference proteome</keyword>
<gene>
    <name evidence="1" type="ORF">OUZ56_012108</name>
</gene>
<proteinExistence type="predicted"/>
<protein>
    <submittedName>
        <fullName evidence="1">Uncharacterized protein</fullName>
    </submittedName>
</protein>